<gene>
    <name evidence="1" type="ORF">NDN08_004631</name>
</gene>
<evidence type="ECO:0000313" key="2">
    <source>
        <dbReference type="Proteomes" id="UP001157974"/>
    </source>
</evidence>
<evidence type="ECO:0000313" key="1">
    <source>
        <dbReference type="EMBL" id="KAJ8903525.1"/>
    </source>
</evidence>
<dbReference type="Proteomes" id="UP001157974">
    <property type="component" value="Unassembled WGS sequence"/>
</dbReference>
<proteinExistence type="predicted"/>
<keyword evidence="2" id="KW-1185">Reference proteome</keyword>
<dbReference type="SUPFAM" id="SSF103511">
    <property type="entry name" value="Chlorophyll a-b binding protein"/>
    <property type="match status" value="1"/>
</dbReference>
<organism evidence="1 2">
    <name type="scientific">Rhodosorus marinus</name>
    <dbReference type="NCBI Taxonomy" id="101924"/>
    <lineage>
        <taxon>Eukaryota</taxon>
        <taxon>Rhodophyta</taxon>
        <taxon>Stylonematophyceae</taxon>
        <taxon>Stylonematales</taxon>
        <taxon>Stylonemataceae</taxon>
        <taxon>Rhodosorus</taxon>
    </lineage>
</organism>
<reference evidence="1 2" key="1">
    <citation type="journal article" date="2023" name="Nat. Commun.">
        <title>Origin of minicircular mitochondrial genomes in red algae.</title>
        <authorList>
            <person name="Lee Y."/>
            <person name="Cho C.H."/>
            <person name="Lee Y.M."/>
            <person name="Park S.I."/>
            <person name="Yang J.H."/>
            <person name="West J.A."/>
            <person name="Bhattacharya D."/>
            <person name="Yoon H.S."/>
        </authorList>
    </citation>
    <scope>NUCLEOTIDE SEQUENCE [LARGE SCALE GENOMIC DNA]</scope>
    <source>
        <strain evidence="1 2">CCMP1338</strain>
        <tissue evidence="1">Whole cell</tissue>
    </source>
</reference>
<evidence type="ECO:0008006" key="3">
    <source>
        <dbReference type="Google" id="ProtNLM"/>
    </source>
</evidence>
<dbReference type="EMBL" id="JAMWBK010000007">
    <property type="protein sequence ID" value="KAJ8903525.1"/>
    <property type="molecule type" value="Genomic_DNA"/>
</dbReference>
<name>A0AAV8ULT9_9RHOD</name>
<protein>
    <recommendedName>
        <fullName evidence="3">Aminoacyl-tRNA hydrolase</fullName>
    </recommendedName>
</protein>
<dbReference type="AlphaFoldDB" id="A0AAV8ULT9"/>
<accession>A0AAV8ULT9</accession>
<sequence length="80" mass="8818">MAFKRSACKRTSTPKLKAMTLCGDDQMVRMLAEKGTGWTLRSEQWNGRLAMLGPAVVVTTEQLNLEHTTVVKQLAALIGQ</sequence>
<comment type="caution">
    <text evidence="1">The sequence shown here is derived from an EMBL/GenBank/DDBJ whole genome shotgun (WGS) entry which is preliminary data.</text>
</comment>